<reference evidence="2" key="1">
    <citation type="submission" date="2018-02" db="EMBL/GenBank/DDBJ databases">
        <authorList>
            <person name="Hausmann B."/>
        </authorList>
    </citation>
    <scope>NUCLEOTIDE SEQUENCE [LARGE SCALE GENOMIC DNA]</scope>
    <source>
        <strain evidence="2">Peat soil MAG SbA1</strain>
    </source>
</reference>
<gene>
    <name evidence="1" type="ORF">SBA1_880036</name>
</gene>
<protein>
    <submittedName>
        <fullName evidence="1">Uncharacterized protein</fullName>
    </submittedName>
</protein>
<sequence length="295" mass="32103">MSDIAILRQLSLDNGSQPYNRRMQTRGQYVPLIGVLLLSLFVPPCGGQQQSDSALPEEFTAMRSALCDKPTDFTETGCKVCPAFMAESAELPLNGGLGINSILFGSFTSVGKTEALLSSGSCFAHADGFASAILLRQEQGSWRRLSFFHRDGPIGICWKIPGQSDTRDLLLCNAEDYGLGGFGVIALEPNGKVKTESALVQTWTNPIRALEKQKHCSSLDADVKKVSFNSIEISVFLNSFDVDPPIDCFDESEGTTSKISNSTKVEDTAVFTRNGDNFAPDDRTKKLLAEVEKSR</sequence>
<name>A0A2U3LA51_9BACT</name>
<dbReference type="EMBL" id="OMOD01000186">
    <property type="protein sequence ID" value="SPF48756.1"/>
    <property type="molecule type" value="Genomic_DNA"/>
</dbReference>
<dbReference type="Proteomes" id="UP000238701">
    <property type="component" value="Unassembled WGS sequence"/>
</dbReference>
<accession>A0A2U3LA51</accession>
<proteinExistence type="predicted"/>
<dbReference type="AlphaFoldDB" id="A0A2U3LA51"/>
<evidence type="ECO:0000313" key="1">
    <source>
        <dbReference type="EMBL" id="SPF48756.1"/>
    </source>
</evidence>
<evidence type="ECO:0000313" key="2">
    <source>
        <dbReference type="Proteomes" id="UP000238701"/>
    </source>
</evidence>
<organism evidence="1 2">
    <name type="scientific">Candidatus Sulfotelmatobacter kueseliae</name>
    <dbReference type="NCBI Taxonomy" id="2042962"/>
    <lineage>
        <taxon>Bacteria</taxon>
        <taxon>Pseudomonadati</taxon>
        <taxon>Acidobacteriota</taxon>
        <taxon>Terriglobia</taxon>
        <taxon>Terriglobales</taxon>
        <taxon>Candidatus Korobacteraceae</taxon>
        <taxon>Candidatus Sulfotelmatobacter</taxon>
    </lineage>
</organism>